<dbReference type="RefSeq" id="WP_009166364.1">
    <property type="nucleotide sequence ID" value="NZ_AYZI01000009.1"/>
</dbReference>
<protein>
    <recommendedName>
        <fullName evidence="7">ATP:glycerol 3-phosphotransferase</fullName>
    </recommendedName>
</protein>
<dbReference type="STRING" id="1423745.GCA_001311215_01393"/>
<feature type="domain" description="Carbohydrate kinase FGGY C-terminal" evidence="10">
    <location>
        <begin position="276"/>
        <end position="462"/>
    </location>
</feature>
<dbReference type="GO" id="GO:0005829">
    <property type="term" value="C:cytosol"/>
    <property type="evidence" value="ECO:0007669"/>
    <property type="project" value="TreeGrafter"/>
</dbReference>
<dbReference type="PIRSF" id="PIRSF000538">
    <property type="entry name" value="GlpK"/>
    <property type="match status" value="1"/>
</dbReference>
<evidence type="ECO:0000313" key="11">
    <source>
        <dbReference type="EMBL" id="KRM90200.1"/>
    </source>
</evidence>
<dbReference type="InterPro" id="IPR018484">
    <property type="entry name" value="FGGY_N"/>
</dbReference>
<dbReference type="Pfam" id="PF02782">
    <property type="entry name" value="FGGY_C"/>
    <property type="match status" value="1"/>
</dbReference>
<evidence type="ECO:0000256" key="2">
    <source>
        <dbReference type="ARBA" id="ARBA00022679"/>
    </source>
</evidence>
<dbReference type="GO" id="GO:0006072">
    <property type="term" value="P:glycerol-3-phosphate metabolic process"/>
    <property type="evidence" value="ECO:0007669"/>
    <property type="project" value="InterPro"/>
</dbReference>
<dbReference type="AlphaFoldDB" id="A0A0R2CEW0"/>
<comment type="similarity">
    <text evidence="1 8">Belongs to the FGGY kinase family.</text>
</comment>
<evidence type="ECO:0000256" key="3">
    <source>
        <dbReference type="ARBA" id="ARBA00022741"/>
    </source>
</evidence>
<dbReference type="PROSITE" id="PS00933">
    <property type="entry name" value="FGGY_KINASES_1"/>
    <property type="match status" value="1"/>
</dbReference>
<sequence length="520" mass="57121">MRAALTKGVTMTTSAPYILAIDQGTSSTRAVIYDHDGRKVIESMKPVPHINNHSGWVEQDPDVIWSSVLSAIAAALIDAQIHPEMIHSIGITNQRETTVVWDRNTGKPIYPAIGWLSQQTNHLADQLRQDGKAGVIREKTGLVIDAYFSATKLRWILDQVPGAQTRAEAGDLLFGTIDTWLMWKLSAGRIHATDYTNASRTMLFNIHTLEWDADILRMLNIPRTMLPKVQPSDAVYGFTENYQFYGVQVPIAGLAGDQQAALVGSMSFTPGMVEGTYGDGAFIMMNTGTQPAKHADRLLTTIAYGMNGTVSYGLEGTIFTAGRALLWLRDELGLIKDVPASRKAANEADPQSNVYLVPAFTGLGAPYWDTKTRGAIFGMTQATGANELVQATLQSIAYRTKDIVDEMETATQLAITQFGADGGSSRNTYLMEFLADILAKPVQRTSDEETTAWGAAVLSGLATGFWKDVDEVQQITTTGRCFTAKMTEPVRQRRLRGWRRAVQAAQSFQPQANHDQKEHE</sequence>
<evidence type="ECO:0000256" key="8">
    <source>
        <dbReference type="RuleBase" id="RU003733"/>
    </source>
</evidence>
<evidence type="ECO:0000259" key="10">
    <source>
        <dbReference type="Pfam" id="PF02782"/>
    </source>
</evidence>
<dbReference type="PANTHER" id="PTHR10196">
    <property type="entry name" value="SUGAR KINASE"/>
    <property type="match status" value="1"/>
</dbReference>
<dbReference type="InterPro" id="IPR005999">
    <property type="entry name" value="Glycerol_kin"/>
</dbReference>
<keyword evidence="6" id="KW-0067">ATP-binding</keyword>
<evidence type="ECO:0000256" key="6">
    <source>
        <dbReference type="ARBA" id="ARBA00022840"/>
    </source>
</evidence>
<evidence type="ECO:0000259" key="9">
    <source>
        <dbReference type="Pfam" id="PF00370"/>
    </source>
</evidence>
<evidence type="ECO:0000256" key="7">
    <source>
        <dbReference type="ARBA" id="ARBA00043149"/>
    </source>
</evidence>
<proteinExistence type="inferred from homology"/>
<dbReference type="EMBL" id="AYZI01000009">
    <property type="protein sequence ID" value="KRM90200.1"/>
    <property type="molecule type" value="Genomic_DNA"/>
</dbReference>
<dbReference type="GO" id="GO:0005524">
    <property type="term" value="F:ATP binding"/>
    <property type="evidence" value="ECO:0007669"/>
    <property type="project" value="UniProtKB-KW"/>
</dbReference>
<evidence type="ECO:0000256" key="1">
    <source>
        <dbReference type="ARBA" id="ARBA00009156"/>
    </source>
</evidence>
<evidence type="ECO:0000256" key="5">
    <source>
        <dbReference type="ARBA" id="ARBA00022798"/>
    </source>
</evidence>
<gene>
    <name evidence="11" type="ORF">FC87_GL001279</name>
</gene>
<comment type="caution">
    <text evidence="11">The sequence shown here is derived from an EMBL/GenBank/DDBJ whole genome shotgun (WGS) entry which is preliminary data.</text>
</comment>
<keyword evidence="4 8" id="KW-0418">Kinase</keyword>
<dbReference type="PANTHER" id="PTHR10196:SF69">
    <property type="entry name" value="GLYCEROL KINASE"/>
    <property type="match status" value="1"/>
</dbReference>
<dbReference type="Pfam" id="PF00370">
    <property type="entry name" value="FGGY_N"/>
    <property type="match status" value="1"/>
</dbReference>
<evidence type="ECO:0000256" key="4">
    <source>
        <dbReference type="ARBA" id="ARBA00022777"/>
    </source>
</evidence>
<dbReference type="NCBIfam" id="TIGR01311">
    <property type="entry name" value="glycerol_kin"/>
    <property type="match status" value="1"/>
</dbReference>
<dbReference type="SUPFAM" id="SSF53067">
    <property type="entry name" value="Actin-like ATPase domain"/>
    <property type="match status" value="2"/>
</dbReference>
<dbReference type="Proteomes" id="UP000051586">
    <property type="component" value="Unassembled WGS sequence"/>
</dbReference>
<keyword evidence="2 8" id="KW-0808">Transferase</keyword>
<dbReference type="InterPro" id="IPR000577">
    <property type="entry name" value="Carb_kinase_FGGY"/>
</dbReference>
<dbReference type="InterPro" id="IPR018485">
    <property type="entry name" value="FGGY_C"/>
</dbReference>
<dbReference type="CDD" id="cd07786">
    <property type="entry name" value="FGGY_EcGK_like"/>
    <property type="match status" value="1"/>
</dbReference>
<dbReference type="PROSITE" id="PS00445">
    <property type="entry name" value="FGGY_KINASES_2"/>
    <property type="match status" value="1"/>
</dbReference>
<dbReference type="GO" id="GO:0019563">
    <property type="term" value="P:glycerol catabolic process"/>
    <property type="evidence" value="ECO:0007669"/>
    <property type="project" value="TreeGrafter"/>
</dbReference>
<dbReference type="PATRIC" id="fig|1423745.4.peg.1345"/>
<dbReference type="InterPro" id="IPR018483">
    <property type="entry name" value="Carb_kinase_FGGY_CS"/>
</dbReference>
<dbReference type="NCBIfam" id="NF000756">
    <property type="entry name" value="PRK00047.1"/>
    <property type="match status" value="1"/>
</dbReference>
<dbReference type="Gene3D" id="3.30.420.40">
    <property type="match status" value="2"/>
</dbReference>
<keyword evidence="3" id="KW-0547">Nucleotide-binding</keyword>
<organism evidence="11 12">
    <name type="scientific">Fructilactobacillus florum DSM 22689 = JCM 16035</name>
    <dbReference type="NCBI Taxonomy" id="1423745"/>
    <lineage>
        <taxon>Bacteria</taxon>
        <taxon>Bacillati</taxon>
        <taxon>Bacillota</taxon>
        <taxon>Bacilli</taxon>
        <taxon>Lactobacillales</taxon>
        <taxon>Lactobacillaceae</taxon>
        <taxon>Fructilactobacillus</taxon>
    </lineage>
</organism>
<accession>A0A0R2CEW0</accession>
<evidence type="ECO:0000313" key="12">
    <source>
        <dbReference type="Proteomes" id="UP000051586"/>
    </source>
</evidence>
<dbReference type="GO" id="GO:0004370">
    <property type="term" value="F:glycerol kinase activity"/>
    <property type="evidence" value="ECO:0007669"/>
    <property type="project" value="InterPro"/>
</dbReference>
<keyword evidence="5" id="KW-0319">Glycerol metabolism</keyword>
<reference evidence="11 12" key="1">
    <citation type="journal article" date="2015" name="Genome Announc.">
        <title>Expanding the biotechnology potential of lactobacilli through comparative genomics of 213 strains and associated genera.</title>
        <authorList>
            <person name="Sun Z."/>
            <person name="Harris H.M."/>
            <person name="McCann A."/>
            <person name="Guo C."/>
            <person name="Argimon S."/>
            <person name="Zhang W."/>
            <person name="Yang X."/>
            <person name="Jeffery I.B."/>
            <person name="Cooney J.C."/>
            <person name="Kagawa T.F."/>
            <person name="Liu W."/>
            <person name="Song Y."/>
            <person name="Salvetti E."/>
            <person name="Wrobel A."/>
            <person name="Rasinkangas P."/>
            <person name="Parkhill J."/>
            <person name="Rea M.C."/>
            <person name="O'Sullivan O."/>
            <person name="Ritari J."/>
            <person name="Douillard F.P."/>
            <person name="Paul Ross R."/>
            <person name="Yang R."/>
            <person name="Briner A.E."/>
            <person name="Felis G.E."/>
            <person name="de Vos W.M."/>
            <person name="Barrangou R."/>
            <person name="Klaenhammer T.R."/>
            <person name="Caufield P.W."/>
            <person name="Cui Y."/>
            <person name="Zhang H."/>
            <person name="O'Toole P.W."/>
        </authorList>
    </citation>
    <scope>NUCLEOTIDE SEQUENCE [LARGE SCALE GENOMIC DNA]</scope>
    <source>
        <strain evidence="11 12">DSM 22689</strain>
    </source>
</reference>
<name>A0A0R2CEW0_9LACO</name>
<dbReference type="InterPro" id="IPR043129">
    <property type="entry name" value="ATPase_NBD"/>
</dbReference>
<feature type="domain" description="Carbohydrate kinase FGGY N-terminal" evidence="9">
    <location>
        <begin position="17"/>
        <end position="264"/>
    </location>
</feature>
<dbReference type="FunFam" id="3.30.420.40:FF:000008">
    <property type="entry name" value="Glycerol kinase"/>
    <property type="match status" value="1"/>
</dbReference>